<feature type="chain" id="PRO_5040969930" evidence="8">
    <location>
        <begin position="25"/>
        <end position="443"/>
    </location>
</feature>
<keyword evidence="8" id="KW-0732">Signal</keyword>
<dbReference type="Proteomes" id="UP001138672">
    <property type="component" value="Unassembled WGS sequence"/>
</dbReference>
<evidence type="ECO:0000313" key="10">
    <source>
        <dbReference type="EMBL" id="MDQ0334997.1"/>
    </source>
</evidence>
<keyword evidence="7" id="KW-0998">Cell outer membrane</keyword>
<dbReference type="GO" id="GO:0015288">
    <property type="term" value="F:porin activity"/>
    <property type="evidence" value="ECO:0007669"/>
    <property type="project" value="TreeGrafter"/>
</dbReference>
<keyword evidence="5" id="KW-0812">Transmembrane</keyword>
<evidence type="ECO:0000256" key="4">
    <source>
        <dbReference type="ARBA" id="ARBA00022452"/>
    </source>
</evidence>
<dbReference type="EMBL" id="JAUSUU010000003">
    <property type="protein sequence ID" value="MDQ0334997.1"/>
    <property type="molecule type" value="Genomic_DNA"/>
</dbReference>
<protein>
    <submittedName>
        <fullName evidence="9">Outer membrane protein TolC</fullName>
    </submittedName>
</protein>
<feature type="signal peptide" evidence="8">
    <location>
        <begin position="1"/>
        <end position="24"/>
    </location>
</feature>
<dbReference type="OrthoDB" id="1413034at2"/>
<dbReference type="GO" id="GO:0009279">
    <property type="term" value="C:cell outer membrane"/>
    <property type="evidence" value="ECO:0007669"/>
    <property type="project" value="UniProtKB-SubCell"/>
</dbReference>
<evidence type="ECO:0000256" key="2">
    <source>
        <dbReference type="ARBA" id="ARBA00007613"/>
    </source>
</evidence>
<name>A0A9X0YMM1_9FLAO</name>
<evidence type="ECO:0000256" key="5">
    <source>
        <dbReference type="ARBA" id="ARBA00022692"/>
    </source>
</evidence>
<proteinExistence type="inferred from homology"/>
<evidence type="ECO:0000313" key="11">
    <source>
        <dbReference type="Proteomes" id="UP001138672"/>
    </source>
</evidence>
<keyword evidence="4" id="KW-1134">Transmembrane beta strand</keyword>
<evidence type="ECO:0000256" key="1">
    <source>
        <dbReference type="ARBA" id="ARBA00004442"/>
    </source>
</evidence>
<sequence length="443" mass="49751">MIKNSTFYICFLFIVLGSSFVVSAQTAEILSLEDAKTMALSQNKLLEIQQEKVNELQFKKNEVGANSLPMLYLTGNYAHNFNSENIVIPQGALGTIGDYYIPGENLTVYEGKQNMFIAGVLAYQPLTQLLRVNNGVKAIEAQAEVEDFKLKAAESEIKNSIEKLYYAVKIQEKKLETAQINIDWVKAKLYDAESALLAEETQEVNVIGLKADLADKKHEYLLEENALENYIIDLKTTLMLPDSVTLKLAEQPIKTYTLNSKTYYLNQANNNNELLGAKKQIEAANYSVKASKNAYLPDLGLIGGFTYQDVISELPSTNSYLGVNLTWDVLGFVKHRAQLGQSLSKQHQAEAYAEHTSSTIHAKIEKAYRNAIQAQKLMDVAEEAYAFREEEYRIKKDGFETGLLTQKELLETKYVLDKAKQDAFSSRLNFNIAILDLNTLIGQ</sequence>
<organism evidence="9 11">
    <name type="scientific">Formosa algae</name>
    <dbReference type="NCBI Taxonomy" id="225843"/>
    <lineage>
        <taxon>Bacteria</taxon>
        <taxon>Pseudomonadati</taxon>
        <taxon>Bacteroidota</taxon>
        <taxon>Flavobacteriia</taxon>
        <taxon>Flavobacteriales</taxon>
        <taxon>Flavobacteriaceae</taxon>
        <taxon>Formosa</taxon>
    </lineage>
</organism>
<keyword evidence="3" id="KW-0813">Transport</keyword>
<dbReference type="EMBL" id="JAGGJQ010000003">
    <property type="protein sequence ID" value="MBP1839693.1"/>
    <property type="molecule type" value="Genomic_DNA"/>
</dbReference>
<dbReference type="SUPFAM" id="SSF56954">
    <property type="entry name" value="Outer membrane efflux proteins (OEP)"/>
    <property type="match status" value="1"/>
</dbReference>
<evidence type="ECO:0000256" key="6">
    <source>
        <dbReference type="ARBA" id="ARBA00023136"/>
    </source>
</evidence>
<dbReference type="AlphaFoldDB" id="A0A9X0YMM1"/>
<comment type="caution">
    <text evidence="9">The sequence shown here is derived from an EMBL/GenBank/DDBJ whole genome shotgun (WGS) entry which is preliminary data.</text>
</comment>
<reference evidence="9" key="1">
    <citation type="submission" date="2021-03" db="EMBL/GenBank/DDBJ databases">
        <title>Genomic Encyclopedia of Type Strains, Phase IV (KMG-IV): sequencing the most valuable type-strain genomes for metagenomic binning, comparative biology and taxonomic classification.</title>
        <authorList>
            <person name="Goeker M."/>
        </authorList>
    </citation>
    <scope>NUCLEOTIDE SEQUENCE</scope>
    <source>
        <strain evidence="9">DSM 15523</strain>
        <strain evidence="10 12">DSM 16476</strain>
    </source>
</reference>
<dbReference type="GO" id="GO:0015562">
    <property type="term" value="F:efflux transmembrane transporter activity"/>
    <property type="evidence" value="ECO:0007669"/>
    <property type="project" value="InterPro"/>
</dbReference>
<comment type="similarity">
    <text evidence="2">Belongs to the outer membrane factor (OMF) (TC 1.B.17) family.</text>
</comment>
<accession>A0A9X0YMM1</accession>
<comment type="subcellular location">
    <subcellularLocation>
        <location evidence="1">Cell outer membrane</location>
    </subcellularLocation>
</comment>
<dbReference type="Proteomes" id="UP001231587">
    <property type="component" value="Unassembled WGS sequence"/>
</dbReference>
<dbReference type="InterPro" id="IPR051906">
    <property type="entry name" value="TolC-like"/>
</dbReference>
<gene>
    <name evidence="9" type="ORF">J2Z56_001604</name>
    <name evidence="10" type="ORF">J2Z57_001430</name>
</gene>
<keyword evidence="12" id="KW-1185">Reference proteome</keyword>
<evidence type="ECO:0000313" key="12">
    <source>
        <dbReference type="Proteomes" id="UP001231587"/>
    </source>
</evidence>
<evidence type="ECO:0000313" key="9">
    <source>
        <dbReference type="EMBL" id="MBP1839693.1"/>
    </source>
</evidence>
<evidence type="ECO:0000256" key="7">
    <source>
        <dbReference type="ARBA" id="ARBA00023237"/>
    </source>
</evidence>
<dbReference type="GO" id="GO:1990281">
    <property type="term" value="C:efflux pump complex"/>
    <property type="evidence" value="ECO:0007669"/>
    <property type="project" value="TreeGrafter"/>
</dbReference>
<dbReference type="Gene3D" id="1.20.1600.10">
    <property type="entry name" value="Outer membrane efflux proteins (OEP)"/>
    <property type="match status" value="1"/>
</dbReference>
<dbReference type="PANTHER" id="PTHR30026:SF20">
    <property type="entry name" value="OUTER MEMBRANE PROTEIN TOLC"/>
    <property type="match status" value="1"/>
</dbReference>
<evidence type="ECO:0000256" key="3">
    <source>
        <dbReference type="ARBA" id="ARBA00022448"/>
    </source>
</evidence>
<evidence type="ECO:0000256" key="8">
    <source>
        <dbReference type="SAM" id="SignalP"/>
    </source>
</evidence>
<keyword evidence="6" id="KW-0472">Membrane</keyword>
<dbReference type="PANTHER" id="PTHR30026">
    <property type="entry name" value="OUTER MEMBRANE PROTEIN TOLC"/>
    <property type="match status" value="1"/>
</dbReference>
<dbReference type="InterPro" id="IPR003423">
    <property type="entry name" value="OMP_efflux"/>
</dbReference>
<dbReference type="Pfam" id="PF02321">
    <property type="entry name" value="OEP"/>
    <property type="match status" value="1"/>
</dbReference>
<dbReference type="RefSeq" id="WP_083495577.1">
    <property type="nucleotide sequence ID" value="NZ_JAGGJQ010000003.1"/>
</dbReference>